<dbReference type="KEGG" id="adl:AURDEDRAFT_132012"/>
<protein>
    <submittedName>
        <fullName evidence="2">Uncharacterized protein</fullName>
    </submittedName>
</protein>
<feature type="region of interest" description="Disordered" evidence="1">
    <location>
        <begin position="143"/>
        <end position="163"/>
    </location>
</feature>
<sequence>PIAVLWNKDKTTQSCWDLTSLQGSRNAYNNPVTLGVLLMKAGDTVSQSDASVDDGFLDAIPMEHNTLANNIIRRERVCADTAGGWRVVDEFERSRQVFKPFGIRPYGRGKEGKKDEWTGYSELGVALIRRERGGGWPLPQCTQSTLHSLSGQGPGARLTSSLK</sequence>
<gene>
    <name evidence="2" type="ORF">AURDEDRAFT_132012</name>
</gene>
<accession>J0WLS9</accession>
<keyword evidence="3" id="KW-1185">Reference proteome</keyword>
<proteinExistence type="predicted"/>
<name>J0WLS9_AURST</name>
<dbReference type="EMBL" id="JH688690">
    <property type="protein sequence ID" value="EJD32745.1"/>
    <property type="molecule type" value="Genomic_DNA"/>
</dbReference>
<evidence type="ECO:0000313" key="3">
    <source>
        <dbReference type="Proteomes" id="UP000006514"/>
    </source>
</evidence>
<feature type="non-terminal residue" evidence="2">
    <location>
        <position position="1"/>
    </location>
</feature>
<evidence type="ECO:0000256" key="1">
    <source>
        <dbReference type="SAM" id="MobiDB-lite"/>
    </source>
</evidence>
<reference evidence="3" key="1">
    <citation type="journal article" date="2012" name="Science">
        <title>The Paleozoic origin of enzymatic lignin decomposition reconstructed from 31 fungal genomes.</title>
        <authorList>
            <person name="Floudas D."/>
            <person name="Binder M."/>
            <person name="Riley R."/>
            <person name="Barry K."/>
            <person name="Blanchette R.A."/>
            <person name="Henrissat B."/>
            <person name="Martinez A.T."/>
            <person name="Otillar R."/>
            <person name="Spatafora J.W."/>
            <person name="Yadav J.S."/>
            <person name="Aerts A."/>
            <person name="Benoit I."/>
            <person name="Boyd A."/>
            <person name="Carlson A."/>
            <person name="Copeland A."/>
            <person name="Coutinho P.M."/>
            <person name="de Vries R.P."/>
            <person name="Ferreira P."/>
            <person name="Findley K."/>
            <person name="Foster B."/>
            <person name="Gaskell J."/>
            <person name="Glotzer D."/>
            <person name="Gorecki P."/>
            <person name="Heitman J."/>
            <person name="Hesse C."/>
            <person name="Hori C."/>
            <person name="Igarashi K."/>
            <person name="Jurgens J.A."/>
            <person name="Kallen N."/>
            <person name="Kersten P."/>
            <person name="Kohler A."/>
            <person name="Kuees U."/>
            <person name="Kumar T.K.A."/>
            <person name="Kuo A."/>
            <person name="LaButti K."/>
            <person name="Larrondo L.F."/>
            <person name="Lindquist E."/>
            <person name="Ling A."/>
            <person name="Lombard V."/>
            <person name="Lucas S."/>
            <person name="Lundell T."/>
            <person name="Martin R."/>
            <person name="McLaughlin D.J."/>
            <person name="Morgenstern I."/>
            <person name="Morin E."/>
            <person name="Murat C."/>
            <person name="Nagy L.G."/>
            <person name="Nolan M."/>
            <person name="Ohm R.A."/>
            <person name="Patyshakuliyeva A."/>
            <person name="Rokas A."/>
            <person name="Ruiz-Duenas F.J."/>
            <person name="Sabat G."/>
            <person name="Salamov A."/>
            <person name="Samejima M."/>
            <person name="Schmutz J."/>
            <person name="Slot J.C."/>
            <person name="St John F."/>
            <person name="Stenlid J."/>
            <person name="Sun H."/>
            <person name="Sun S."/>
            <person name="Syed K."/>
            <person name="Tsang A."/>
            <person name="Wiebenga A."/>
            <person name="Young D."/>
            <person name="Pisabarro A."/>
            <person name="Eastwood D.C."/>
            <person name="Martin F."/>
            <person name="Cullen D."/>
            <person name="Grigoriev I.V."/>
            <person name="Hibbett D.S."/>
        </authorList>
    </citation>
    <scope>NUCLEOTIDE SEQUENCE [LARGE SCALE GENOMIC DNA]</scope>
    <source>
        <strain evidence="3">TFB10046</strain>
    </source>
</reference>
<organism evidence="2 3">
    <name type="scientific">Auricularia subglabra (strain TFB-10046 / SS5)</name>
    <name type="common">White-rot fungus</name>
    <name type="synonym">Auricularia delicata (strain TFB10046)</name>
    <dbReference type="NCBI Taxonomy" id="717982"/>
    <lineage>
        <taxon>Eukaryota</taxon>
        <taxon>Fungi</taxon>
        <taxon>Dikarya</taxon>
        <taxon>Basidiomycota</taxon>
        <taxon>Agaricomycotina</taxon>
        <taxon>Agaricomycetes</taxon>
        <taxon>Auriculariales</taxon>
        <taxon>Auriculariaceae</taxon>
        <taxon>Auricularia</taxon>
    </lineage>
</organism>
<dbReference type="Proteomes" id="UP000006514">
    <property type="component" value="Unassembled WGS sequence"/>
</dbReference>
<dbReference type="AlphaFoldDB" id="J0WLS9"/>
<evidence type="ECO:0000313" key="2">
    <source>
        <dbReference type="EMBL" id="EJD32745.1"/>
    </source>
</evidence>
<dbReference type="InParanoid" id="J0WLS9"/>